<gene>
    <name evidence="1" type="ORF">MNBD_GAMMA23-825</name>
</gene>
<organism evidence="1">
    <name type="scientific">hydrothermal vent metagenome</name>
    <dbReference type="NCBI Taxonomy" id="652676"/>
    <lineage>
        <taxon>unclassified sequences</taxon>
        <taxon>metagenomes</taxon>
        <taxon>ecological metagenomes</taxon>
    </lineage>
</organism>
<dbReference type="EMBL" id="UOFT01000029">
    <property type="protein sequence ID" value="VAW93013.1"/>
    <property type="molecule type" value="Genomic_DNA"/>
</dbReference>
<dbReference type="AlphaFoldDB" id="A0A3B0ZYM9"/>
<protein>
    <submittedName>
        <fullName evidence="1">Uncharacterized protein</fullName>
    </submittedName>
</protein>
<reference evidence="1" key="1">
    <citation type="submission" date="2018-06" db="EMBL/GenBank/DDBJ databases">
        <authorList>
            <person name="Zhirakovskaya E."/>
        </authorList>
    </citation>
    <scope>NUCLEOTIDE SEQUENCE</scope>
</reference>
<accession>A0A3B0ZYM9</accession>
<name>A0A3B0ZYM9_9ZZZZ</name>
<evidence type="ECO:0000313" key="1">
    <source>
        <dbReference type="EMBL" id="VAW93013.1"/>
    </source>
</evidence>
<proteinExistence type="predicted"/>
<sequence length="58" mass="6833">MKLFEKHLVEIKNKWFIETRTGYDGPFESKDEAKEYLLLLKDCDAARSEFAGLEFSPF</sequence>